<dbReference type="PANTHER" id="PTHR43177:SF3">
    <property type="entry name" value="PROTEIN NRFC HOMOLOG"/>
    <property type="match status" value="1"/>
</dbReference>
<dbReference type="PROSITE" id="PS51379">
    <property type="entry name" value="4FE4S_FER_2"/>
    <property type="match status" value="3"/>
</dbReference>
<evidence type="ECO:0000256" key="3">
    <source>
        <dbReference type="ARBA" id="ARBA00023004"/>
    </source>
</evidence>
<dbReference type="InterPro" id="IPR017896">
    <property type="entry name" value="4Fe4S_Fe-S-bd"/>
</dbReference>
<dbReference type="EMBL" id="CP091244">
    <property type="protein sequence ID" value="UJS26320.1"/>
    <property type="molecule type" value="Genomic_DNA"/>
</dbReference>
<feature type="domain" description="4Fe-4S ferredoxin-type" evidence="5">
    <location>
        <begin position="98"/>
        <end position="127"/>
    </location>
</feature>
<keyword evidence="2" id="KW-0479">Metal-binding</keyword>
<feature type="domain" description="4Fe-4S ferredoxin-type" evidence="5">
    <location>
        <begin position="20"/>
        <end position="42"/>
    </location>
</feature>
<dbReference type="PANTHER" id="PTHR43177">
    <property type="entry name" value="PROTEIN NRFC"/>
    <property type="match status" value="1"/>
</dbReference>
<dbReference type="Pfam" id="PF13247">
    <property type="entry name" value="Fer4_11"/>
    <property type="match status" value="1"/>
</dbReference>
<keyword evidence="4" id="KW-0411">Iron-sulfur</keyword>
<dbReference type="Pfam" id="PF12800">
    <property type="entry name" value="Fer4_4"/>
    <property type="match status" value="1"/>
</dbReference>
<dbReference type="Proteomes" id="UP001054801">
    <property type="component" value="Chromosome"/>
</dbReference>
<dbReference type="PROSITE" id="PS00198">
    <property type="entry name" value="4FE4S_FER_1"/>
    <property type="match status" value="1"/>
</dbReference>
<keyword evidence="7" id="KW-1185">Reference proteome</keyword>
<evidence type="ECO:0000313" key="7">
    <source>
        <dbReference type="Proteomes" id="UP001054801"/>
    </source>
</evidence>
<gene>
    <name evidence="6" type="ORF">L2Y54_09850</name>
</gene>
<dbReference type="InterPro" id="IPR017900">
    <property type="entry name" value="4Fe4S_Fe_S_CS"/>
</dbReference>
<dbReference type="RefSeq" id="WP_236501697.1">
    <property type="nucleotide sequence ID" value="NZ_CP091244.1"/>
</dbReference>
<evidence type="ECO:0000256" key="1">
    <source>
        <dbReference type="ARBA" id="ARBA00022485"/>
    </source>
</evidence>
<feature type="domain" description="4Fe-4S ferredoxin-type" evidence="5">
    <location>
        <begin position="65"/>
        <end position="97"/>
    </location>
</feature>
<evidence type="ECO:0000256" key="2">
    <source>
        <dbReference type="ARBA" id="ARBA00022723"/>
    </source>
</evidence>
<protein>
    <submittedName>
        <fullName evidence="6">4Fe-4S dicluster domain-containing protein</fullName>
    </submittedName>
</protein>
<dbReference type="CDD" id="cd10551">
    <property type="entry name" value="PsrB"/>
    <property type="match status" value="1"/>
</dbReference>
<dbReference type="InterPro" id="IPR050954">
    <property type="entry name" value="ET_IronSulfur_Cluster-Binding"/>
</dbReference>
<name>A0ABY3T4S6_9GAMM</name>
<evidence type="ECO:0000259" key="5">
    <source>
        <dbReference type="PROSITE" id="PS51379"/>
    </source>
</evidence>
<keyword evidence="3" id="KW-0408">Iron</keyword>
<evidence type="ECO:0000256" key="4">
    <source>
        <dbReference type="ARBA" id="ARBA00023014"/>
    </source>
</evidence>
<accession>A0ABY3T4S6</accession>
<reference evidence="6" key="1">
    <citation type="journal article" date="2022" name="Microorganisms">
        <title>Two New Species of Filamentous Sulfur Bacteria of the Genus Thiothrix, Thiothrix winogradskyi sp. nov. and 'Candidatus Thiothrix sulfatifontis' sp. nov.</title>
        <authorList>
            <person name="Ravin N.V."/>
            <person name="Rossetti S."/>
            <person name="Beletsky A.V."/>
            <person name="Kadnikov V.V."/>
            <person name="Rudenko T.S."/>
            <person name="Smolyakov D.D."/>
            <person name="Moskvitina M.I."/>
            <person name="Gureeva M.V."/>
            <person name="Mardanov A.V."/>
            <person name="Grabovich M.Y."/>
        </authorList>
    </citation>
    <scope>NUCLEOTIDE SEQUENCE</scope>
    <source>
        <strain evidence="6">CT3</strain>
    </source>
</reference>
<evidence type="ECO:0000313" key="6">
    <source>
        <dbReference type="EMBL" id="UJS26320.1"/>
    </source>
</evidence>
<dbReference type="Gene3D" id="3.30.70.20">
    <property type="match status" value="2"/>
</dbReference>
<organism evidence="6 7">
    <name type="scientific">Thiothrix winogradskyi</name>
    <dbReference type="NCBI Taxonomy" id="96472"/>
    <lineage>
        <taxon>Bacteria</taxon>
        <taxon>Pseudomonadati</taxon>
        <taxon>Pseudomonadota</taxon>
        <taxon>Gammaproteobacteria</taxon>
        <taxon>Thiotrichales</taxon>
        <taxon>Thiotrichaceae</taxon>
        <taxon>Thiothrix</taxon>
    </lineage>
</organism>
<proteinExistence type="predicted"/>
<sequence>MSELLVSNIETRGVPGKRRFAMVIDLRRCIGCDACMTACKAEYDVPLGVFRTWVPYRVVGTYPNVRKQFMPRLCNHCDDPPCVRSCPVGATYKMEDGGFVLQRYERCIGCKACMASCPYNARFMLPKNRTYTDIHSVVDKCTFCHHRVMNNLAPACVQTCIGRSRIFGDLNDPNSEVSHLVNTLPTQVLRPEEGTKPHVFYIGLDRNTSEIGRGIYSAPEVLEEGRNAFGAVKI</sequence>
<keyword evidence="1" id="KW-0004">4Fe-4S</keyword>
<dbReference type="SUPFAM" id="SSF54862">
    <property type="entry name" value="4Fe-4S ferredoxins"/>
    <property type="match status" value="1"/>
</dbReference>